<dbReference type="PANTHER" id="PTHR42854:SF3">
    <property type="entry name" value="EUKARYOTIC TRANSLATION INITIATION FACTOR 2 SUBUNIT 3-RELATED"/>
    <property type="match status" value="1"/>
</dbReference>
<proteinExistence type="predicted"/>
<gene>
    <name evidence="6" type="ORF">CSSPTR1EN2_LOCUS1449</name>
</gene>
<dbReference type="InterPro" id="IPR015256">
    <property type="entry name" value="eIF2g_C"/>
</dbReference>
<reference evidence="6 7" key="1">
    <citation type="submission" date="2024-02" db="EMBL/GenBank/DDBJ databases">
        <authorList>
            <consortium name="ELIXIR-Norway"/>
            <consortium name="Elixir Norway"/>
        </authorList>
    </citation>
    <scope>NUCLEOTIDE SEQUENCE [LARGE SCALE GENOMIC DNA]</scope>
</reference>
<dbReference type="InterPro" id="IPR009001">
    <property type="entry name" value="Transl_elong_EF1A/Init_IF2_C"/>
</dbReference>
<dbReference type="SUPFAM" id="SSF50465">
    <property type="entry name" value="EF-Tu/eEF-1alpha/eIF2-gamma C-terminal domain"/>
    <property type="match status" value="1"/>
</dbReference>
<dbReference type="InterPro" id="IPR050543">
    <property type="entry name" value="eIF2G"/>
</dbReference>
<dbReference type="Proteomes" id="UP001497512">
    <property type="component" value="Chromosome 1"/>
</dbReference>
<evidence type="ECO:0000259" key="5">
    <source>
        <dbReference type="Pfam" id="PF09173"/>
    </source>
</evidence>
<evidence type="ECO:0000313" key="6">
    <source>
        <dbReference type="EMBL" id="CAK9191555.1"/>
    </source>
</evidence>
<evidence type="ECO:0000313" key="7">
    <source>
        <dbReference type="Proteomes" id="UP001497512"/>
    </source>
</evidence>
<keyword evidence="2" id="KW-0547">Nucleotide-binding</keyword>
<dbReference type="SUPFAM" id="SSF50447">
    <property type="entry name" value="Translation proteins"/>
    <property type="match status" value="1"/>
</dbReference>
<dbReference type="Pfam" id="PF09173">
    <property type="entry name" value="eIF2_C"/>
    <property type="match status" value="1"/>
</dbReference>
<evidence type="ECO:0000256" key="2">
    <source>
        <dbReference type="ARBA" id="ARBA00022741"/>
    </source>
</evidence>
<evidence type="ECO:0000256" key="1">
    <source>
        <dbReference type="ARBA" id="ARBA00022540"/>
    </source>
</evidence>
<accession>A0ABP0TBB8</accession>
<dbReference type="PANTHER" id="PTHR42854">
    <property type="entry name" value="EUKARYOTIC TRANSLATION INITIATION FACTOR 2 SUBUNIT 3 FAMILY MEMBER"/>
    <property type="match status" value="1"/>
</dbReference>
<keyword evidence="3" id="KW-0648">Protein biosynthesis</keyword>
<organism evidence="6 7">
    <name type="scientific">Sphagnum troendelagicum</name>
    <dbReference type="NCBI Taxonomy" id="128251"/>
    <lineage>
        <taxon>Eukaryota</taxon>
        <taxon>Viridiplantae</taxon>
        <taxon>Streptophyta</taxon>
        <taxon>Embryophyta</taxon>
        <taxon>Bryophyta</taxon>
        <taxon>Sphagnophytina</taxon>
        <taxon>Sphagnopsida</taxon>
        <taxon>Sphagnales</taxon>
        <taxon>Sphagnaceae</taxon>
        <taxon>Sphagnum</taxon>
    </lineage>
</organism>
<dbReference type="Gene3D" id="2.40.30.10">
    <property type="entry name" value="Translation factors"/>
    <property type="match status" value="1"/>
</dbReference>
<dbReference type="EMBL" id="OZ019893">
    <property type="protein sequence ID" value="CAK9191555.1"/>
    <property type="molecule type" value="Genomic_DNA"/>
</dbReference>
<evidence type="ECO:0000256" key="4">
    <source>
        <dbReference type="ARBA" id="ARBA00023134"/>
    </source>
</evidence>
<dbReference type="InterPro" id="IPR009000">
    <property type="entry name" value="Transl_B-barrel_sf"/>
</dbReference>
<keyword evidence="1" id="KW-0396">Initiation factor</keyword>
<sequence length="107" mass="11855">MIVIRSFNVNRPGAEVEEIKGAVAGGSILRVLGEVGELPDVFVELEVNFFLLHQRHRKARQGVKAKKIEVLMINIWDCVIAVKNDLAKLHLTIPVCTSKGEKVAPSR</sequence>
<protein>
    <recommendedName>
        <fullName evidence="5">Initiation factor eIF2 gamma C-terminal domain-containing protein</fullName>
    </recommendedName>
</protein>
<name>A0ABP0TBB8_9BRYO</name>
<keyword evidence="7" id="KW-1185">Reference proteome</keyword>
<keyword evidence="4" id="KW-0342">GTP-binding</keyword>
<feature type="domain" description="Initiation factor eIF2 gamma C-terminal" evidence="5">
    <location>
        <begin position="44"/>
        <end position="107"/>
    </location>
</feature>
<evidence type="ECO:0000256" key="3">
    <source>
        <dbReference type="ARBA" id="ARBA00022917"/>
    </source>
</evidence>